<keyword evidence="6" id="KW-1185">Reference proteome</keyword>
<dbReference type="GO" id="GO:0004519">
    <property type="term" value="F:endonuclease activity"/>
    <property type="evidence" value="ECO:0007669"/>
    <property type="project" value="UniProtKB-KW"/>
</dbReference>
<dbReference type="InterPro" id="IPR044946">
    <property type="entry name" value="Restrct_endonuc_typeI_TRD_sf"/>
</dbReference>
<keyword evidence="5" id="KW-0255">Endonuclease</keyword>
<proteinExistence type="inferred from homology"/>
<dbReference type="Pfam" id="PF01420">
    <property type="entry name" value="Methylase_S"/>
    <property type="match status" value="1"/>
</dbReference>
<keyword evidence="5" id="KW-0540">Nuclease</keyword>
<evidence type="ECO:0000256" key="3">
    <source>
        <dbReference type="ARBA" id="ARBA00023125"/>
    </source>
</evidence>
<dbReference type="InterPro" id="IPR000055">
    <property type="entry name" value="Restrct_endonuc_typeI_TRD"/>
</dbReference>
<keyword evidence="2" id="KW-0680">Restriction system</keyword>
<dbReference type="PANTHER" id="PTHR30408:SF12">
    <property type="entry name" value="TYPE I RESTRICTION ENZYME MJAVIII SPECIFICITY SUBUNIT"/>
    <property type="match status" value="1"/>
</dbReference>
<comment type="caution">
    <text evidence="5">The sequence shown here is derived from an EMBL/GenBank/DDBJ whole genome shotgun (WGS) entry which is preliminary data.</text>
</comment>
<name>A0A4R5G2S4_9STRE</name>
<feature type="non-terminal residue" evidence="5">
    <location>
        <position position="152"/>
    </location>
</feature>
<dbReference type="RefSeq" id="WP_132870064.1">
    <property type="nucleotide sequence ID" value="NZ_SJWY01000371.1"/>
</dbReference>
<comment type="similarity">
    <text evidence="1">Belongs to the type-I restriction system S methylase family.</text>
</comment>
<evidence type="ECO:0000313" key="5">
    <source>
        <dbReference type="EMBL" id="TDE69258.1"/>
    </source>
</evidence>
<dbReference type="AlphaFoldDB" id="A0A4R5G2S4"/>
<organism evidence="5 6">
    <name type="scientific">Streptococcus vicugnae</name>
    <dbReference type="NCBI Taxonomy" id="2740579"/>
    <lineage>
        <taxon>Bacteria</taxon>
        <taxon>Bacillati</taxon>
        <taxon>Bacillota</taxon>
        <taxon>Bacilli</taxon>
        <taxon>Lactobacillales</taxon>
        <taxon>Streptococcaceae</taxon>
        <taxon>Streptococcus</taxon>
    </lineage>
</organism>
<reference evidence="5 6" key="1">
    <citation type="submission" date="2019-03" db="EMBL/GenBank/DDBJ databases">
        <authorList>
            <person name="Fan P."/>
        </authorList>
    </citation>
    <scope>NUCLEOTIDE SEQUENCE [LARGE SCALE GENOMIC DNA]</scope>
    <source>
        <strain evidence="5 6">KCJ4950</strain>
    </source>
</reference>
<feature type="domain" description="Type I restriction modification DNA specificity" evidence="4">
    <location>
        <begin position="13"/>
        <end position="111"/>
    </location>
</feature>
<evidence type="ECO:0000256" key="2">
    <source>
        <dbReference type="ARBA" id="ARBA00022747"/>
    </source>
</evidence>
<sequence length="152" mass="16894">MNEVVERYRENNVAKISLREVTEHFKGKAVSKLNDVGNISVINLSDMLETGINYESLRKIEAEEQSLKRYLLQEGDVLIASKGTVKKIAVFEEQEVPVIASANITVLRPIADISGGYIKLFLDSEVGQGLLDETNTGKNVMNLNTQKIISIE</sequence>
<dbReference type="EMBL" id="SJWY01000371">
    <property type="protein sequence ID" value="TDE69258.1"/>
    <property type="molecule type" value="Genomic_DNA"/>
</dbReference>
<dbReference type="Proteomes" id="UP000295231">
    <property type="component" value="Unassembled WGS sequence"/>
</dbReference>
<protein>
    <submittedName>
        <fullName evidence="5">Restriction endonuclease subunit S</fullName>
    </submittedName>
</protein>
<evidence type="ECO:0000259" key="4">
    <source>
        <dbReference type="Pfam" id="PF01420"/>
    </source>
</evidence>
<evidence type="ECO:0000313" key="6">
    <source>
        <dbReference type="Proteomes" id="UP000295231"/>
    </source>
</evidence>
<accession>A0A4R5G2S4</accession>
<dbReference type="SUPFAM" id="SSF116734">
    <property type="entry name" value="DNA methylase specificity domain"/>
    <property type="match status" value="1"/>
</dbReference>
<keyword evidence="5" id="KW-0378">Hydrolase</keyword>
<dbReference type="InterPro" id="IPR052021">
    <property type="entry name" value="Type-I_RS_S_subunit"/>
</dbReference>
<dbReference type="GO" id="GO:0009307">
    <property type="term" value="P:DNA restriction-modification system"/>
    <property type="evidence" value="ECO:0007669"/>
    <property type="project" value="UniProtKB-KW"/>
</dbReference>
<dbReference type="GO" id="GO:0003677">
    <property type="term" value="F:DNA binding"/>
    <property type="evidence" value="ECO:0007669"/>
    <property type="project" value="UniProtKB-KW"/>
</dbReference>
<dbReference type="PANTHER" id="PTHR30408">
    <property type="entry name" value="TYPE-1 RESTRICTION ENZYME ECOKI SPECIFICITY PROTEIN"/>
    <property type="match status" value="1"/>
</dbReference>
<dbReference type="Gene3D" id="3.90.220.20">
    <property type="entry name" value="DNA methylase specificity domains"/>
    <property type="match status" value="1"/>
</dbReference>
<keyword evidence="3" id="KW-0238">DNA-binding</keyword>
<evidence type="ECO:0000256" key="1">
    <source>
        <dbReference type="ARBA" id="ARBA00010923"/>
    </source>
</evidence>
<gene>
    <name evidence="5" type="ORF">E0E04_09240</name>
</gene>